<reference evidence="2" key="1">
    <citation type="submission" date="2012-09" db="EMBL/GenBank/DDBJ databases">
        <title>Genome sequencing and comparative transcriptomics of race 1 and race 4 of banana pathogen: Fusarium oxysporum f. sp. cubense.</title>
        <authorList>
            <person name="Fang X."/>
            <person name="Huang J."/>
        </authorList>
    </citation>
    <scope>NUCLEOTIDE SEQUENCE [LARGE SCALE GENOMIC DNA]</scope>
    <source>
        <strain evidence="2">race 4</strain>
    </source>
</reference>
<gene>
    <name evidence="1" type="ORF">FOC4_g10000257</name>
</gene>
<evidence type="ECO:0000313" key="2">
    <source>
        <dbReference type="Proteomes" id="UP000016929"/>
    </source>
</evidence>
<dbReference type="Proteomes" id="UP000016929">
    <property type="component" value="Unassembled WGS sequence"/>
</dbReference>
<organism evidence="1 2">
    <name type="scientific">Fusarium oxysporum f. sp. cubense (strain race 4)</name>
    <name type="common">Panama disease fungus</name>
    <dbReference type="NCBI Taxonomy" id="2502994"/>
    <lineage>
        <taxon>Eukaryota</taxon>
        <taxon>Fungi</taxon>
        <taxon>Dikarya</taxon>
        <taxon>Ascomycota</taxon>
        <taxon>Pezizomycotina</taxon>
        <taxon>Sordariomycetes</taxon>
        <taxon>Hypocreomycetidae</taxon>
        <taxon>Hypocreales</taxon>
        <taxon>Nectriaceae</taxon>
        <taxon>Fusarium</taxon>
        <taxon>Fusarium oxysporum species complex</taxon>
    </lineage>
</organism>
<dbReference type="AlphaFoldDB" id="N1RT39"/>
<sequence length="50" mass="5591">MLQCTEEKRGNLSFHLGGKAVSDGQKWTPDMDAVRATIRFAIATGRLEQR</sequence>
<evidence type="ECO:0000313" key="1">
    <source>
        <dbReference type="EMBL" id="EMT69793.1"/>
    </source>
</evidence>
<proteinExistence type="predicted"/>
<protein>
    <submittedName>
        <fullName evidence="1">Uncharacterized protein</fullName>
    </submittedName>
</protein>
<name>N1RT39_FUSC4</name>
<keyword evidence="2" id="KW-1185">Reference proteome</keyword>
<accession>N1RT39</accession>
<dbReference type="HOGENOM" id="CLU_205449_0_0_1"/>
<reference evidence="2" key="2">
    <citation type="journal article" date="2014" name="PLoS ONE">
        <title>Genome and Transcriptome Analysis of the Fungal Pathogen Fusarium oxysporum f. sp. cubense Causing Banana Vascular Wilt Disease.</title>
        <authorList>
            <person name="Guo L."/>
            <person name="Han L."/>
            <person name="Yang L."/>
            <person name="Zeng H."/>
            <person name="Fan D."/>
            <person name="Zhu Y."/>
            <person name="Feng Y."/>
            <person name="Wang G."/>
            <person name="Peng C."/>
            <person name="Jiang X."/>
            <person name="Zhou D."/>
            <person name="Ni P."/>
            <person name="Liang C."/>
            <person name="Liu L."/>
            <person name="Wang J."/>
            <person name="Mao C."/>
            <person name="Fang X."/>
            <person name="Peng M."/>
            <person name="Huang J."/>
        </authorList>
    </citation>
    <scope>NUCLEOTIDE SEQUENCE [LARGE SCALE GENOMIC DNA]</scope>
    <source>
        <strain evidence="2">race 4</strain>
    </source>
</reference>
<dbReference type="EMBL" id="KB726342">
    <property type="protein sequence ID" value="EMT69793.1"/>
    <property type="molecule type" value="Genomic_DNA"/>
</dbReference>